<comment type="caution">
    <text evidence="1">The sequence shown here is derived from an EMBL/GenBank/DDBJ whole genome shotgun (WGS) entry which is preliminary data.</text>
</comment>
<sequence>MPSSAPQETAYYLSWHASSLPQDLCITTLQRASQLILCSTFLPFVPGAVVQVNVLESAVIGSSLLVSARPIKTEGTQGASYSSAAQSFKMPNILCKKMGATKLRQAHRLRTLGPVNTVVSHSLPHYMGTIQHIPDCRTERKRGISSCGHVRKHRAPGCFTSAMVSGPQDNIPGGNTLPIDPHSVQDESDCLIEYWFNPENAPQLAFAWLTLVDKYSQ</sequence>
<protein>
    <submittedName>
        <fullName evidence="1">Uncharacterized protein</fullName>
    </submittedName>
</protein>
<name>A0AAD7EY04_9AGAR</name>
<keyword evidence="2" id="KW-1185">Reference proteome</keyword>
<accession>A0AAD7EY04</accession>
<reference evidence="1" key="1">
    <citation type="submission" date="2023-03" db="EMBL/GenBank/DDBJ databases">
        <title>Massive genome expansion in bonnet fungi (Mycena s.s.) driven by repeated elements and novel gene families across ecological guilds.</title>
        <authorList>
            <consortium name="Lawrence Berkeley National Laboratory"/>
            <person name="Harder C.B."/>
            <person name="Miyauchi S."/>
            <person name="Viragh M."/>
            <person name="Kuo A."/>
            <person name="Thoen E."/>
            <person name="Andreopoulos B."/>
            <person name="Lu D."/>
            <person name="Skrede I."/>
            <person name="Drula E."/>
            <person name="Henrissat B."/>
            <person name="Morin E."/>
            <person name="Kohler A."/>
            <person name="Barry K."/>
            <person name="LaButti K."/>
            <person name="Morin E."/>
            <person name="Salamov A."/>
            <person name="Lipzen A."/>
            <person name="Mereny Z."/>
            <person name="Hegedus B."/>
            <person name="Baldrian P."/>
            <person name="Stursova M."/>
            <person name="Weitz H."/>
            <person name="Taylor A."/>
            <person name="Grigoriev I.V."/>
            <person name="Nagy L.G."/>
            <person name="Martin F."/>
            <person name="Kauserud H."/>
        </authorList>
    </citation>
    <scope>NUCLEOTIDE SEQUENCE</scope>
    <source>
        <strain evidence="1">CBHHK002</strain>
    </source>
</reference>
<evidence type="ECO:0000313" key="2">
    <source>
        <dbReference type="Proteomes" id="UP001218218"/>
    </source>
</evidence>
<dbReference type="Proteomes" id="UP001218218">
    <property type="component" value="Unassembled WGS sequence"/>
</dbReference>
<organism evidence="1 2">
    <name type="scientific">Mycena albidolilacea</name>
    <dbReference type="NCBI Taxonomy" id="1033008"/>
    <lineage>
        <taxon>Eukaryota</taxon>
        <taxon>Fungi</taxon>
        <taxon>Dikarya</taxon>
        <taxon>Basidiomycota</taxon>
        <taxon>Agaricomycotina</taxon>
        <taxon>Agaricomycetes</taxon>
        <taxon>Agaricomycetidae</taxon>
        <taxon>Agaricales</taxon>
        <taxon>Marasmiineae</taxon>
        <taxon>Mycenaceae</taxon>
        <taxon>Mycena</taxon>
    </lineage>
</organism>
<gene>
    <name evidence="1" type="ORF">DFH08DRAFT_802177</name>
</gene>
<dbReference type="EMBL" id="JARIHO010000007">
    <property type="protein sequence ID" value="KAJ7358343.1"/>
    <property type="molecule type" value="Genomic_DNA"/>
</dbReference>
<dbReference type="AlphaFoldDB" id="A0AAD7EY04"/>
<evidence type="ECO:0000313" key="1">
    <source>
        <dbReference type="EMBL" id="KAJ7358343.1"/>
    </source>
</evidence>
<proteinExistence type="predicted"/>